<dbReference type="EMBL" id="CP133720">
    <property type="protein sequence ID" value="WMW80312.1"/>
    <property type="molecule type" value="Genomic_DNA"/>
</dbReference>
<reference evidence="1" key="1">
    <citation type="submission" date="2023-09" db="EMBL/GenBank/DDBJ databases">
        <title>Undibacterium sp. 20NA77.5 isolated from freshwater.</title>
        <authorList>
            <person name="Le V."/>
            <person name="Ko S.-R."/>
            <person name="Ahn C.-Y."/>
            <person name="Oh H.-M."/>
        </authorList>
    </citation>
    <scope>NUCLEOTIDE SEQUENCE</scope>
    <source>
        <strain evidence="1">20NA77.5</strain>
    </source>
</reference>
<keyword evidence="2" id="KW-1185">Reference proteome</keyword>
<protein>
    <recommendedName>
        <fullName evidence="3">Lipoprotein</fullName>
    </recommendedName>
</protein>
<name>A0ABY9RGH7_9BURK</name>
<evidence type="ECO:0008006" key="3">
    <source>
        <dbReference type="Google" id="ProtNLM"/>
    </source>
</evidence>
<accession>A0ABY9RGH7</accession>
<evidence type="ECO:0000313" key="1">
    <source>
        <dbReference type="EMBL" id="WMW80312.1"/>
    </source>
</evidence>
<dbReference type="Proteomes" id="UP001181355">
    <property type="component" value="Chromosome"/>
</dbReference>
<gene>
    <name evidence="1" type="ORF">RF679_16930</name>
</gene>
<sequence>MQRSIALSFAFVMCAFTGCDAKQSSQDTLYSGDYFYNFENAIFTQDGQEEEWCVSGLSLAKAERQGENGQDPWGTTHLVLRGKLGPLGSYGGLGRCKRILEVTEIIEISNMRGPDG</sequence>
<dbReference type="RefSeq" id="WP_309481805.1">
    <property type="nucleotide sequence ID" value="NZ_CP133720.1"/>
</dbReference>
<proteinExistence type="predicted"/>
<dbReference type="PROSITE" id="PS51257">
    <property type="entry name" value="PROKAR_LIPOPROTEIN"/>
    <property type="match status" value="1"/>
</dbReference>
<evidence type="ECO:0000313" key="2">
    <source>
        <dbReference type="Proteomes" id="UP001181355"/>
    </source>
</evidence>
<organism evidence="1 2">
    <name type="scientific">Undibacterium cyanobacteriorum</name>
    <dbReference type="NCBI Taxonomy" id="3073561"/>
    <lineage>
        <taxon>Bacteria</taxon>
        <taxon>Pseudomonadati</taxon>
        <taxon>Pseudomonadota</taxon>
        <taxon>Betaproteobacteria</taxon>
        <taxon>Burkholderiales</taxon>
        <taxon>Oxalobacteraceae</taxon>
        <taxon>Undibacterium</taxon>
    </lineage>
</organism>